<dbReference type="EMBL" id="BLXT01002683">
    <property type="protein sequence ID" value="GFN96543.1"/>
    <property type="molecule type" value="Genomic_DNA"/>
</dbReference>
<organism evidence="1 2">
    <name type="scientific">Plakobranchus ocellatus</name>
    <dbReference type="NCBI Taxonomy" id="259542"/>
    <lineage>
        <taxon>Eukaryota</taxon>
        <taxon>Metazoa</taxon>
        <taxon>Spiralia</taxon>
        <taxon>Lophotrochozoa</taxon>
        <taxon>Mollusca</taxon>
        <taxon>Gastropoda</taxon>
        <taxon>Heterobranchia</taxon>
        <taxon>Euthyneura</taxon>
        <taxon>Panpulmonata</taxon>
        <taxon>Sacoglossa</taxon>
        <taxon>Placobranchoidea</taxon>
        <taxon>Plakobranchidae</taxon>
        <taxon>Plakobranchus</taxon>
    </lineage>
</organism>
<protein>
    <submittedName>
        <fullName evidence="1">Uncharacterized protein</fullName>
    </submittedName>
</protein>
<sequence>MGDQSPRSWASSPPFCTRTLSSALTAKRGALVVQTSYVQYCHSWSSSGILSSQVHLVEAAQYHHLQQFIEDYVVYENASSHEDENAYDKKNHNIQTELPSLYDLHRIID</sequence>
<keyword evidence="2" id="KW-1185">Reference proteome</keyword>
<name>A0AAV3ZQ93_9GAST</name>
<reference evidence="1 2" key="1">
    <citation type="journal article" date="2021" name="Elife">
        <title>Chloroplast acquisition without the gene transfer in kleptoplastic sea slugs, Plakobranchus ocellatus.</title>
        <authorList>
            <person name="Maeda T."/>
            <person name="Takahashi S."/>
            <person name="Yoshida T."/>
            <person name="Shimamura S."/>
            <person name="Takaki Y."/>
            <person name="Nagai Y."/>
            <person name="Toyoda A."/>
            <person name="Suzuki Y."/>
            <person name="Arimoto A."/>
            <person name="Ishii H."/>
            <person name="Satoh N."/>
            <person name="Nishiyama T."/>
            <person name="Hasebe M."/>
            <person name="Maruyama T."/>
            <person name="Minagawa J."/>
            <person name="Obokata J."/>
            <person name="Shigenobu S."/>
        </authorList>
    </citation>
    <scope>NUCLEOTIDE SEQUENCE [LARGE SCALE GENOMIC DNA]</scope>
</reference>
<dbReference type="Proteomes" id="UP000735302">
    <property type="component" value="Unassembled WGS sequence"/>
</dbReference>
<evidence type="ECO:0000313" key="1">
    <source>
        <dbReference type="EMBL" id="GFN96543.1"/>
    </source>
</evidence>
<evidence type="ECO:0000313" key="2">
    <source>
        <dbReference type="Proteomes" id="UP000735302"/>
    </source>
</evidence>
<accession>A0AAV3ZQ93</accession>
<proteinExistence type="predicted"/>
<comment type="caution">
    <text evidence="1">The sequence shown here is derived from an EMBL/GenBank/DDBJ whole genome shotgun (WGS) entry which is preliminary data.</text>
</comment>
<gene>
    <name evidence="1" type="ORF">PoB_002304900</name>
</gene>
<dbReference type="AlphaFoldDB" id="A0AAV3ZQ93"/>